<keyword evidence="7" id="KW-0406">Ion transport</keyword>
<proteinExistence type="inferred from homology"/>
<evidence type="ECO:0000256" key="7">
    <source>
        <dbReference type="ARBA" id="ARBA00023065"/>
    </source>
</evidence>
<protein>
    <submittedName>
        <fullName evidence="16">TonB-dependent receptor</fullName>
    </submittedName>
</protein>
<dbReference type="PANTHER" id="PTHR32552:SF81">
    <property type="entry name" value="TONB-DEPENDENT OUTER MEMBRANE RECEPTOR"/>
    <property type="match status" value="1"/>
</dbReference>
<reference evidence="16 17" key="1">
    <citation type="journal article" date="2015" name="Genome Announc.">
        <title>Draft Genome Sequences of Marine Isolates of Thalassomonas viridans and Thalassomonas actiniarum.</title>
        <authorList>
            <person name="Olonade I."/>
            <person name="van Zyl L.J."/>
            <person name="Trindade M."/>
        </authorList>
    </citation>
    <scope>NUCLEOTIDE SEQUENCE [LARGE SCALE GENOMIC DNA]</scope>
    <source>
        <strain evidence="16 17">XOM25</strain>
    </source>
</reference>
<evidence type="ECO:0000256" key="8">
    <source>
        <dbReference type="ARBA" id="ARBA00023077"/>
    </source>
</evidence>
<evidence type="ECO:0000256" key="11">
    <source>
        <dbReference type="PROSITE-ProRule" id="PRU01360"/>
    </source>
</evidence>
<evidence type="ECO:0000313" key="17">
    <source>
        <dbReference type="Proteomes" id="UP000032352"/>
    </source>
</evidence>
<keyword evidence="3 11" id="KW-1134">Transmembrane beta strand</keyword>
<dbReference type="InterPro" id="IPR036942">
    <property type="entry name" value="Beta-barrel_TonB_sf"/>
</dbReference>
<dbReference type="InterPro" id="IPR012910">
    <property type="entry name" value="Plug_dom"/>
</dbReference>
<evidence type="ECO:0000256" key="6">
    <source>
        <dbReference type="ARBA" id="ARBA00023004"/>
    </source>
</evidence>
<evidence type="ECO:0000256" key="2">
    <source>
        <dbReference type="ARBA" id="ARBA00022448"/>
    </source>
</evidence>
<keyword evidence="13" id="KW-0732">Signal</keyword>
<dbReference type="PANTHER" id="PTHR32552">
    <property type="entry name" value="FERRICHROME IRON RECEPTOR-RELATED"/>
    <property type="match status" value="1"/>
</dbReference>
<evidence type="ECO:0000256" key="9">
    <source>
        <dbReference type="ARBA" id="ARBA00023136"/>
    </source>
</evidence>
<dbReference type="GO" id="GO:0006826">
    <property type="term" value="P:iron ion transport"/>
    <property type="evidence" value="ECO:0007669"/>
    <property type="project" value="UniProtKB-KW"/>
</dbReference>
<dbReference type="Pfam" id="PF00593">
    <property type="entry name" value="TonB_dep_Rec_b-barrel"/>
    <property type="match status" value="1"/>
</dbReference>
<comment type="subcellular location">
    <subcellularLocation>
        <location evidence="1 11">Cell outer membrane</location>
        <topology evidence="1 11">Multi-pass membrane protein</topology>
    </subcellularLocation>
</comment>
<evidence type="ECO:0000256" key="10">
    <source>
        <dbReference type="ARBA" id="ARBA00023237"/>
    </source>
</evidence>
<keyword evidence="8 12" id="KW-0798">TonB box</keyword>
<feature type="domain" description="TonB-dependent receptor-like beta-barrel" evidence="14">
    <location>
        <begin position="310"/>
        <end position="757"/>
    </location>
</feature>
<keyword evidence="16" id="KW-0675">Receptor</keyword>
<keyword evidence="5 11" id="KW-0812">Transmembrane</keyword>
<name>A0AAE9Z510_9GAMM</name>
<dbReference type="EMBL" id="CP059733">
    <property type="protein sequence ID" value="WDE06775.1"/>
    <property type="molecule type" value="Genomic_DNA"/>
</dbReference>
<keyword evidence="6" id="KW-0408">Iron</keyword>
<dbReference type="Proteomes" id="UP000032352">
    <property type="component" value="Chromosome"/>
</dbReference>
<keyword evidence="10 11" id="KW-0998">Cell outer membrane</keyword>
<comment type="similarity">
    <text evidence="11 12">Belongs to the TonB-dependent receptor family.</text>
</comment>
<dbReference type="KEGG" id="tvd:SG34_007695"/>
<dbReference type="PROSITE" id="PS52016">
    <property type="entry name" value="TONB_DEPENDENT_REC_3"/>
    <property type="match status" value="1"/>
</dbReference>
<sequence>MKSLLSVYPYLLAGLTFILYPCPAVAYGATSPEKAVAGKNAADKPGTGQSALEVITVTAQKREQNLLEVPVAVTLLNREQIDMAFAANIEQLQSQVPSLSFSKGNTTRNSALTIRGIGTISFSIAAEPSVSTVVDGVVLGRSGQAFSGLYDIERIEVLRGPQGTLFGKNATAGVVSIITRPPDQDFTGTVTTSYFQQDEYRLNARFSGPLGDNLSASLSLLRAGVDGHLKNVYHLSPADGYRHFGARSILQYAPPGQQQRSKLILEYFDADDTCCTDIEGLPTARNAGSAAAPDSRGIVDGVADIDLEQRRIDHDYITKTLDKTSALSFHFEQALKHHDLTSISAYRRWENTEIREGDFSSSGGKTPQAVDFSTVFFQLHDIGPQKWQQYSQEFRLSSQNNRRPHRYQLGSFFWYQDVARSFTRYASCQNNNGQNQAILAANPGLTCLATDIVDARADMSSRFINYALYGSGEYSFGNNLYGLYGLRYSHDKISYRHRRRNNDAWGRSGVGVQGRNNDTRLTGDTSDNKLSLKLGARYKLSESTRLYGHWSQGYKGPGFNVYYNMKPTETGVIAAEQANAFEFGIKHSKNSLLFTGALFYTKFTDFQANNFDCSSGVCITRLTNAGDVATRGIEADLVWQASDNLEFYAGLALVTAEIKAFNCPELQACTDRSGLEVPFSPDKKYSLSANYYLPGDWFQTRINASYTYTGEQYAQLPDNEGQFNPAALLPSFGLFNASIHFSFADDKYRLSLIGKNLADNSYTNTYSGSNSRYKIPRDADRYFGISLQINFE</sequence>
<keyword evidence="2 11" id="KW-0813">Transport</keyword>
<accession>A0AAE9Z510</accession>
<evidence type="ECO:0000256" key="12">
    <source>
        <dbReference type="RuleBase" id="RU003357"/>
    </source>
</evidence>
<dbReference type="Pfam" id="PF07715">
    <property type="entry name" value="Plug"/>
    <property type="match status" value="1"/>
</dbReference>
<evidence type="ECO:0000256" key="3">
    <source>
        <dbReference type="ARBA" id="ARBA00022452"/>
    </source>
</evidence>
<evidence type="ECO:0000259" key="14">
    <source>
        <dbReference type="Pfam" id="PF00593"/>
    </source>
</evidence>
<reference evidence="16 17" key="2">
    <citation type="journal article" date="2022" name="Mar. Drugs">
        <title>Bioassay-Guided Fractionation Leads to the Detection of Cholic Acid Generated by the Rare Thalassomonas sp.</title>
        <authorList>
            <person name="Pheiffer F."/>
            <person name="Schneider Y.K."/>
            <person name="Hansen E.H."/>
            <person name="Andersen J.H."/>
            <person name="Isaksson J."/>
            <person name="Busche T."/>
            <person name="R C."/>
            <person name="Kalinowski J."/>
            <person name="Zyl L.V."/>
            <person name="Trindade M."/>
        </authorList>
    </citation>
    <scope>NUCLEOTIDE SEQUENCE [LARGE SCALE GENOMIC DNA]</scope>
    <source>
        <strain evidence="16 17">XOM25</strain>
    </source>
</reference>
<dbReference type="SUPFAM" id="SSF56935">
    <property type="entry name" value="Porins"/>
    <property type="match status" value="1"/>
</dbReference>
<organism evidence="16 17">
    <name type="scientific">Thalassomonas viridans</name>
    <dbReference type="NCBI Taxonomy" id="137584"/>
    <lineage>
        <taxon>Bacteria</taxon>
        <taxon>Pseudomonadati</taxon>
        <taxon>Pseudomonadota</taxon>
        <taxon>Gammaproteobacteria</taxon>
        <taxon>Alteromonadales</taxon>
        <taxon>Colwelliaceae</taxon>
        <taxon>Thalassomonas</taxon>
    </lineage>
</organism>
<evidence type="ECO:0000256" key="5">
    <source>
        <dbReference type="ARBA" id="ARBA00022692"/>
    </source>
</evidence>
<evidence type="ECO:0000256" key="4">
    <source>
        <dbReference type="ARBA" id="ARBA00022496"/>
    </source>
</evidence>
<feature type="domain" description="TonB-dependent receptor plug" evidence="15">
    <location>
        <begin position="67"/>
        <end position="174"/>
    </location>
</feature>
<dbReference type="RefSeq" id="WP_084723873.1">
    <property type="nucleotide sequence ID" value="NZ_CP059733.1"/>
</dbReference>
<dbReference type="InterPro" id="IPR039426">
    <property type="entry name" value="TonB-dep_rcpt-like"/>
</dbReference>
<evidence type="ECO:0000259" key="15">
    <source>
        <dbReference type="Pfam" id="PF07715"/>
    </source>
</evidence>
<keyword evidence="17" id="KW-1185">Reference proteome</keyword>
<feature type="chain" id="PRO_5041944162" evidence="13">
    <location>
        <begin position="27"/>
        <end position="792"/>
    </location>
</feature>
<dbReference type="AlphaFoldDB" id="A0AAE9Z510"/>
<feature type="signal peptide" evidence="13">
    <location>
        <begin position="1"/>
        <end position="26"/>
    </location>
</feature>
<evidence type="ECO:0000256" key="13">
    <source>
        <dbReference type="SAM" id="SignalP"/>
    </source>
</evidence>
<evidence type="ECO:0000313" key="16">
    <source>
        <dbReference type="EMBL" id="WDE06775.1"/>
    </source>
</evidence>
<keyword evidence="9 11" id="KW-0472">Membrane</keyword>
<keyword evidence="4" id="KW-0410">Iron transport</keyword>
<dbReference type="GO" id="GO:0009279">
    <property type="term" value="C:cell outer membrane"/>
    <property type="evidence" value="ECO:0007669"/>
    <property type="project" value="UniProtKB-SubCell"/>
</dbReference>
<gene>
    <name evidence="16" type="ORF">SG34_007695</name>
</gene>
<dbReference type="Gene3D" id="2.40.170.20">
    <property type="entry name" value="TonB-dependent receptor, beta-barrel domain"/>
    <property type="match status" value="1"/>
</dbReference>
<evidence type="ECO:0000256" key="1">
    <source>
        <dbReference type="ARBA" id="ARBA00004571"/>
    </source>
</evidence>
<dbReference type="InterPro" id="IPR000531">
    <property type="entry name" value="Beta-barrel_TonB"/>
</dbReference>